<protein>
    <submittedName>
        <fullName evidence="2">Uncharacterized protein</fullName>
    </submittedName>
</protein>
<accession>A0ABW6GEP4</accession>
<evidence type="ECO:0000256" key="1">
    <source>
        <dbReference type="SAM" id="MobiDB-lite"/>
    </source>
</evidence>
<gene>
    <name evidence="2" type="ORF">ACFW6T_04310</name>
</gene>
<sequence>MPAADPEGADVPENPPGPRIEPITPEITHQTTHETSNSISGGTFNGTLIQAEQVFLPLPAPAPAPPPPAPAPPPPVPWVESRSRVLGGGIGVAVGTFAVVWLLLLASGQLGGPAPDARPAPRADGRSGGARSGSPSPVEFAVAAPEASASVPPSASPLDPAPPADAPLPSAPRTAVSTGITAELIEEEGLEWRDGSCNRQLDRAGLPTTGRMAALFRAPAEPDPRGQLTFGITPQLFPPDGLFDVVEVRPPSQVRARLHPPAQLSRVLTGSPPENTALAQDDTVDYPAGFPGAVALTEKGDWTVIYYTVGDHRLHAAECVGFTVR</sequence>
<evidence type="ECO:0000313" key="3">
    <source>
        <dbReference type="Proteomes" id="UP001599542"/>
    </source>
</evidence>
<comment type="caution">
    <text evidence="2">The sequence shown here is derived from an EMBL/GenBank/DDBJ whole genome shotgun (WGS) entry which is preliminary data.</text>
</comment>
<dbReference type="EMBL" id="JBHYPX010000005">
    <property type="protein sequence ID" value="MFE1351194.1"/>
    <property type="molecule type" value="Genomic_DNA"/>
</dbReference>
<organism evidence="2 3">
    <name type="scientific">Kitasatospora phosalacinea</name>
    <dbReference type="NCBI Taxonomy" id="2065"/>
    <lineage>
        <taxon>Bacteria</taxon>
        <taxon>Bacillati</taxon>
        <taxon>Actinomycetota</taxon>
        <taxon>Actinomycetes</taxon>
        <taxon>Kitasatosporales</taxon>
        <taxon>Streptomycetaceae</taxon>
        <taxon>Kitasatospora</taxon>
    </lineage>
</organism>
<dbReference type="Proteomes" id="UP001599542">
    <property type="component" value="Unassembled WGS sequence"/>
</dbReference>
<feature type="region of interest" description="Disordered" evidence="1">
    <location>
        <begin position="112"/>
        <end position="175"/>
    </location>
</feature>
<proteinExistence type="predicted"/>
<feature type="region of interest" description="Disordered" evidence="1">
    <location>
        <begin position="1"/>
        <end position="45"/>
    </location>
</feature>
<keyword evidence="3" id="KW-1185">Reference proteome</keyword>
<evidence type="ECO:0000313" key="2">
    <source>
        <dbReference type="EMBL" id="MFE1351194.1"/>
    </source>
</evidence>
<dbReference type="RefSeq" id="WP_380320550.1">
    <property type="nucleotide sequence ID" value="NZ_JBHYPW010000011.1"/>
</dbReference>
<feature type="compositionally biased region" description="Polar residues" evidence="1">
    <location>
        <begin position="27"/>
        <end position="45"/>
    </location>
</feature>
<reference evidence="2 3" key="1">
    <citation type="submission" date="2024-09" db="EMBL/GenBank/DDBJ databases">
        <title>The Natural Products Discovery Center: Release of the First 8490 Sequenced Strains for Exploring Actinobacteria Biosynthetic Diversity.</title>
        <authorList>
            <person name="Kalkreuter E."/>
            <person name="Kautsar S.A."/>
            <person name="Yang D."/>
            <person name="Bader C.D."/>
            <person name="Teijaro C.N."/>
            <person name="Fluegel L."/>
            <person name="Davis C.M."/>
            <person name="Simpson J.R."/>
            <person name="Lauterbach L."/>
            <person name="Steele A.D."/>
            <person name="Gui C."/>
            <person name="Meng S."/>
            <person name="Li G."/>
            <person name="Viehrig K."/>
            <person name="Ye F."/>
            <person name="Su P."/>
            <person name="Kiefer A.F."/>
            <person name="Nichols A."/>
            <person name="Cepeda A.J."/>
            <person name="Yan W."/>
            <person name="Fan B."/>
            <person name="Jiang Y."/>
            <person name="Adhikari A."/>
            <person name="Zheng C.-J."/>
            <person name="Schuster L."/>
            <person name="Cowan T.M."/>
            <person name="Smanski M.J."/>
            <person name="Chevrette M.G."/>
            <person name="De Carvalho L.P.S."/>
            <person name="Shen B."/>
        </authorList>
    </citation>
    <scope>NUCLEOTIDE SEQUENCE [LARGE SCALE GENOMIC DNA]</scope>
    <source>
        <strain evidence="2 3">NPDC058753</strain>
    </source>
</reference>
<name>A0ABW6GEP4_9ACTN</name>
<feature type="compositionally biased region" description="Pro residues" evidence="1">
    <location>
        <begin position="159"/>
        <end position="170"/>
    </location>
</feature>
<feature type="compositionally biased region" description="Low complexity" evidence="1">
    <location>
        <begin position="132"/>
        <end position="158"/>
    </location>
</feature>